<evidence type="ECO:0000313" key="4">
    <source>
        <dbReference type="Proteomes" id="UP000256970"/>
    </source>
</evidence>
<reference evidence="3 4" key="1">
    <citation type="submission" date="2016-10" db="EMBL/GenBank/DDBJ databases">
        <authorList>
            <person name="Cai Z."/>
        </authorList>
    </citation>
    <scope>NUCLEOTIDE SEQUENCE [LARGE SCALE GENOMIC DNA]</scope>
</reference>
<sequence length="308" mass="33512">MCFSLAQSAIFAGVGVLTAAWLYTCGRPRKYVVLPAFLALMEVLQTAQYLVLGNCSSKVNQLLTLLGLVHIAFQPLVINYFLFTRPYPVALGKLTPPLTYPAVTMIVMPFSQAAAVLLLIKLIPAFVALLGAQQLLQAALAPHLPARVLSVLLTNTCADFEMMCGAKLCSAAGKYHLAWIAPQMGTGYYVPSIFLHFFAMFGPSILFGSTYHRLLMVLVLVTGPLMSEYLVWGGGQAVRLLEWPSIWCLFSVAQMLGVLVIELVSNGIVNKRWVLPGADAAEQAADEPYQNGHANGSHHAAYEPKKKQ</sequence>
<keyword evidence="2" id="KW-0472">Membrane</keyword>
<protein>
    <submittedName>
        <fullName evidence="3">Uncharacterized protein</fullName>
    </submittedName>
</protein>
<feature type="transmembrane region" description="Helical" evidence="2">
    <location>
        <begin position="62"/>
        <end position="82"/>
    </location>
</feature>
<proteinExistence type="predicted"/>
<evidence type="ECO:0000256" key="2">
    <source>
        <dbReference type="SAM" id="Phobius"/>
    </source>
</evidence>
<feature type="transmembrane region" description="Helical" evidence="2">
    <location>
        <begin position="31"/>
        <end position="50"/>
    </location>
</feature>
<gene>
    <name evidence="3" type="ORF">BQ4739_LOCUS9392</name>
</gene>
<feature type="transmembrane region" description="Helical" evidence="2">
    <location>
        <begin position="244"/>
        <end position="264"/>
    </location>
</feature>
<feature type="transmembrane region" description="Helical" evidence="2">
    <location>
        <begin position="214"/>
        <end position="232"/>
    </location>
</feature>
<dbReference type="Proteomes" id="UP000256970">
    <property type="component" value="Unassembled WGS sequence"/>
</dbReference>
<keyword evidence="2" id="KW-0812">Transmembrane</keyword>
<dbReference type="Pfam" id="PF19069">
    <property type="entry name" value="DUF5765"/>
    <property type="match status" value="1"/>
</dbReference>
<evidence type="ECO:0000313" key="3">
    <source>
        <dbReference type="EMBL" id="SZX69090.1"/>
    </source>
</evidence>
<dbReference type="EMBL" id="FNXT01000904">
    <property type="protein sequence ID" value="SZX69090.1"/>
    <property type="molecule type" value="Genomic_DNA"/>
</dbReference>
<name>A0A383VW00_TETOB</name>
<accession>A0A383VW00</accession>
<keyword evidence="4" id="KW-1185">Reference proteome</keyword>
<organism evidence="3 4">
    <name type="scientific">Tetradesmus obliquus</name>
    <name type="common">Green alga</name>
    <name type="synonym">Acutodesmus obliquus</name>
    <dbReference type="NCBI Taxonomy" id="3088"/>
    <lineage>
        <taxon>Eukaryota</taxon>
        <taxon>Viridiplantae</taxon>
        <taxon>Chlorophyta</taxon>
        <taxon>core chlorophytes</taxon>
        <taxon>Chlorophyceae</taxon>
        <taxon>CS clade</taxon>
        <taxon>Sphaeropleales</taxon>
        <taxon>Scenedesmaceae</taxon>
        <taxon>Tetradesmus</taxon>
    </lineage>
</organism>
<dbReference type="InterPro" id="IPR043912">
    <property type="entry name" value="DUF5765"/>
</dbReference>
<keyword evidence="2" id="KW-1133">Transmembrane helix</keyword>
<dbReference type="AlphaFoldDB" id="A0A383VW00"/>
<evidence type="ECO:0000256" key="1">
    <source>
        <dbReference type="SAM" id="MobiDB-lite"/>
    </source>
</evidence>
<feature type="region of interest" description="Disordered" evidence="1">
    <location>
        <begin position="286"/>
        <end position="308"/>
    </location>
</feature>
<feature type="transmembrane region" description="Helical" evidence="2">
    <location>
        <begin position="6"/>
        <end position="24"/>
    </location>
</feature>
<feature type="transmembrane region" description="Helical" evidence="2">
    <location>
        <begin position="103"/>
        <end position="130"/>
    </location>
</feature>
<feature type="transmembrane region" description="Helical" evidence="2">
    <location>
        <begin position="188"/>
        <end position="207"/>
    </location>
</feature>